<dbReference type="KEGG" id="mjh:JH146_0428"/>
<accession>A0A076LFP2</accession>
<keyword evidence="3" id="KW-1185">Reference proteome</keyword>
<dbReference type="HOGENOM" id="CLU_335764_0_0_2"/>
<dbReference type="RefSeq" id="WP_048201465.1">
    <property type="nucleotide sequence ID" value="NZ_CP009149.1"/>
</dbReference>
<dbReference type="AlphaFoldDB" id="A0A076LFP2"/>
<feature type="coiled-coil region" evidence="1">
    <location>
        <begin position="129"/>
        <end position="156"/>
    </location>
</feature>
<dbReference type="OrthoDB" id="195692at2157"/>
<proteinExistence type="predicted"/>
<dbReference type="EMBL" id="CP009149">
    <property type="protein sequence ID" value="AIJ05278.1"/>
    <property type="molecule type" value="Genomic_DNA"/>
</dbReference>
<protein>
    <submittedName>
        <fullName evidence="2">Uncharacterized protein</fullName>
    </submittedName>
</protein>
<dbReference type="STRING" id="1301915.JH146_0428"/>
<gene>
    <name evidence="2" type="ORF">JH146_0428</name>
</gene>
<reference evidence="2 3" key="1">
    <citation type="journal article" date="2015" name="Int. J. Syst. Evol. Microbiol.">
        <title>M ethanocaldococcus bathoardescens sp. nov., a hyperthermophilic methanogen isolated from a volcanically active deep-sea hydrothermal vent.</title>
        <authorList>
            <person name="Stewart L.C."/>
            <person name="Jung J.H."/>
            <person name="Kim Y.T."/>
            <person name="Kwon S.W."/>
            <person name="Park C.S."/>
            <person name="Holden J.F."/>
        </authorList>
    </citation>
    <scope>NUCLEOTIDE SEQUENCE [LARGE SCALE GENOMIC DNA]</scope>
    <source>
        <strain evidence="2 3">JH146</strain>
    </source>
</reference>
<keyword evidence="1" id="KW-0175">Coiled coil</keyword>
<evidence type="ECO:0000313" key="2">
    <source>
        <dbReference type="EMBL" id="AIJ05278.1"/>
    </source>
</evidence>
<sequence length="860" mass="100998">MEIRVKPKKIFKTKLFQSETKMYFSKVFIKLFKKYRLKPAKGGKTFEEKVKSGEIGGVDLPDMSYPMHVLNGIIPSLKVLENKWLNKGLINEDNEDDDIKMLLKCLLIAFTFHDINKLHNEIDLKTSVEKYFEEDLKDLEIELNEEEKEIVKYLVLATEERTRFVIPDDKLPTRRGLNRLIKDDLIEIIHLADSISIPIGDYNDLLKIWKKLRNYVDVNVFYFDEIPYEVLARFIVERLREDVDCYVISPRGFIYEGNLEINEDYLIKSLEEFLYRNIEKMVEVNRDKAQLDIFRFIDINEENISKLIEKIINNFGFEYFYRGISSDEEIRDALTKEFESFDDEEKKKFAILTFLYKLTGNESRKKEINKLKSKFNDKYFKTNDETFGLDRKIVEKINSSKDNALKKYLHLYIATKKGFDEKEILADLITLLNENYSGSERANLKEIINELLGYAYLNGKKIKDIKFGDIGSKKNMCSLCGRETKTVAIANLCFGFKPRGFTNRTVVSLSNTQKNICSVCLTEITFRKLIFGKKENVQTVYIDAYDYFVPLMEENLTKYIESVGENLGNLMNDAKSFISAIYGFNVKKEEQLFPFLMGFVDISKQIEFIRFYKKILDFVYETGFKIYLTYPFNPDKAKKETIIFDYVPKSFKKLGWDKVRIDEIEKIRNEFELLWKLGYTLKGGSKSDNVIVSLFNDYADNPMAFYFYLFKLDYPHSFAEKYNLNLINQRIGVEKMNIIEKLADIASDIDNNVGKSASSKTSIIRESLEVLKTGVKRGYGDEEIKSMMAGMLYRKYPYPSKKEKIEEFCEVVYDELFKGLWGGRIPSKKELRYWIYAFAFHYDAKSREKRTAKINQEETQ</sequence>
<name>A0A076LFP2_9EURY</name>
<organism evidence="2 3">
    <name type="scientific">Methanocaldococcus bathoardescens</name>
    <dbReference type="NCBI Taxonomy" id="1301915"/>
    <lineage>
        <taxon>Archaea</taxon>
        <taxon>Methanobacteriati</taxon>
        <taxon>Methanobacteriota</taxon>
        <taxon>Methanomada group</taxon>
        <taxon>Methanococci</taxon>
        <taxon>Methanococcales</taxon>
        <taxon>Methanocaldococcaceae</taxon>
        <taxon>Methanocaldococcus</taxon>
    </lineage>
</organism>
<evidence type="ECO:0000256" key="1">
    <source>
        <dbReference type="SAM" id="Coils"/>
    </source>
</evidence>
<dbReference type="GeneID" id="24891025"/>
<dbReference type="Proteomes" id="UP000028781">
    <property type="component" value="Chromosome"/>
</dbReference>
<evidence type="ECO:0000313" key="3">
    <source>
        <dbReference type="Proteomes" id="UP000028781"/>
    </source>
</evidence>